<keyword evidence="5" id="KW-1185">Reference proteome</keyword>
<dbReference type="InterPro" id="IPR002347">
    <property type="entry name" value="SDR_fam"/>
</dbReference>
<name>A0A1H4AXP8_9BACT</name>
<comment type="similarity">
    <text evidence="1">Belongs to the short-chain dehydrogenases/reductases (SDR) family.</text>
</comment>
<dbReference type="PROSITE" id="PS00061">
    <property type="entry name" value="ADH_SHORT"/>
    <property type="match status" value="1"/>
</dbReference>
<dbReference type="Gene3D" id="3.40.50.720">
    <property type="entry name" value="NAD(P)-binding Rossmann-like Domain"/>
    <property type="match status" value="1"/>
</dbReference>
<evidence type="ECO:0000256" key="3">
    <source>
        <dbReference type="SAM" id="Phobius"/>
    </source>
</evidence>
<dbReference type="SUPFAM" id="SSF51735">
    <property type="entry name" value="NAD(P)-binding Rossmann-fold domains"/>
    <property type="match status" value="1"/>
</dbReference>
<dbReference type="PRINTS" id="PR00080">
    <property type="entry name" value="SDRFAMILY"/>
</dbReference>
<dbReference type="PANTHER" id="PTHR42760">
    <property type="entry name" value="SHORT-CHAIN DEHYDROGENASES/REDUCTASES FAMILY MEMBER"/>
    <property type="match status" value="1"/>
</dbReference>
<evidence type="ECO:0000313" key="5">
    <source>
        <dbReference type="Proteomes" id="UP000199041"/>
    </source>
</evidence>
<keyword evidence="2" id="KW-0560">Oxidoreductase</keyword>
<dbReference type="FunFam" id="3.40.50.720:FF:000084">
    <property type="entry name" value="Short-chain dehydrogenase reductase"/>
    <property type="match status" value="1"/>
</dbReference>
<dbReference type="GO" id="GO:0016616">
    <property type="term" value="F:oxidoreductase activity, acting on the CH-OH group of donors, NAD or NADP as acceptor"/>
    <property type="evidence" value="ECO:0007669"/>
    <property type="project" value="TreeGrafter"/>
</dbReference>
<dbReference type="STRING" id="551991.SAMN05192529_11713"/>
<dbReference type="Pfam" id="PF13561">
    <property type="entry name" value="adh_short_C2"/>
    <property type="match status" value="1"/>
</dbReference>
<keyword evidence="3" id="KW-1133">Transmembrane helix</keyword>
<reference evidence="4 5" key="1">
    <citation type="submission" date="2016-10" db="EMBL/GenBank/DDBJ databases">
        <authorList>
            <person name="de Groot N.N."/>
        </authorList>
    </citation>
    <scope>NUCLEOTIDE SEQUENCE [LARGE SCALE GENOMIC DNA]</scope>
    <source>
        <strain evidence="4 5">Vu-144</strain>
    </source>
</reference>
<evidence type="ECO:0000256" key="1">
    <source>
        <dbReference type="ARBA" id="ARBA00006484"/>
    </source>
</evidence>
<keyword evidence="3" id="KW-0812">Transmembrane</keyword>
<protein>
    <submittedName>
        <fullName evidence="4">NAD(P)-dependent dehydrogenase, short-chain alcohol dehydrogenase family</fullName>
    </submittedName>
</protein>
<proteinExistence type="inferred from homology"/>
<keyword evidence="3" id="KW-0472">Membrane</keyword>
<dbReference type="AlphaFoldDB" id="A0A1H4AXP8"/>
<dbReference type="RefSeq" id="WP_091399584.1">
    <property type="nucleotide sequence ID" value="NZ_FNQY01000017.1"/>
</dbReference>
<dbReference type="OrthoDB" id="9803333at2"/>
<dbReference type="InterPro" id="IPR020904">
    <property type="entry name" value="Sc_DH/Rdtase_CS"/>
</dbReference>
<evidence type="ECO:0000313" key="4">
    <source>
        <dbReference type="EMBL" id="SEA40568.1"/>
    </source>
</evidence>
<dbReference type="Proteomes" id="UP000199041">
    <property type="component" value="Unassembled WGS sequence"/>
</dbReference>
<gene>
    <name evidence="4" type="ORF">SAMN05192529_11713</name>
</gene>
<sequence>MMDEFSLKDKVIVVTGGTGILGGSFVLAIAKAGARVVIIGRNKERLEEKKNEVEALGGEALAIQADVMQQEQLISARDQILSAYGKINGLVNAAGGNVPEALLKPEQDIFDLNIEATKKAMDLNLWGSIVPTHIFGASMLNTGGSIVNISSVSSKKVLTRVLGYSMGKSAIDTYTEWFGVEAATRHQGKIRVNSITPGFFLTEQNRRMLTNEDGSLTDRGEKIIRATPYGRFGKPEELNGALIYLLSDASKFVTGETITVDGGYTVYGGI</sequence>
<feature type="transmembrane region" description="Helical" evidence="3">
    <location>
        <begin position="20"/>
        <end position="40"/>
    </location>
</feature>
<evidence type="ECO:0000256" key="2">
    <source>
        <dbReference type="ARBA" id="ARBA00023002"/>
    </source>
</evidence>
<dbReference type="PANTHER" id="PTHR42760:SF115">
    <property type="entry name" value="3-OXOACYL-[ACYL-CARRIER-PROTEIN] REDUCTASE FABG"/>
    <property type="match status" value="1"/>
</dbReference>
<accession>A0A1H4AXP8</accession>
<dbReference type="EMBL" id="FNQY01000017">
    <property type="protein sequence ID" value="SEA40568.1"/>
    <property type="molecule type" value="Genomic_DNA"/>
</dbReference>
<dbReference type="NCBIfam" id="NF006132">
    <property type="entry name" value="PRK08277.1"/>
    <property type="match status" value="1"/>
</dbReference>
<dbReference type="InterPro" id="IPR036291">
    <property type="entry name" value="NAD(P)-bd_dom_sf"/>
</dbReference>
<organism evidence="4 5">
    <name type="scientific">Arachidicoccus rhizosphaerae</name>
    <dbReference type="NCBI Taxonomy" id="551991"/>
    <lineage>
        <taxon>Bacteria</taxon>
        <taxon>Pseudomonadati</taxon>
        <taxon>Bacteroidota</taxon>
        <taxon>Chitinophagia</taxon>
        <taxon>Chitinophagales</taxon>
        <taxon>Chitinophagaceae</taxon>
        <taxon>Arachidicoccus</taxon>
    </lineage>
</organism>
<dbReference type="PRINTS" id="PR00081">
    <property type="entry name" value="GDHRDH"/>
</dbReference>